<evidence type="ECO:0000313" key="6">
    <source>
        <dbReference type="EMBL" id="ROQ00064.1"/>
    </source>
</evidence>
<proteinExistence type="inferred from homology"/>
<dbReference type="CDD" id="cd02440">
    <property type="entry name" value="AdoMet_MTases"/>
    <property type="match status" value="1"/>
</dbReference>
<keyword evidence="4 5" id="KW-0949">S-adenosyl-L-methionine</keyword>
<comment type="pathway">
    <text evidence="5">Cofactor biosynthesis; ubiquinone biosynthesis.</text>
</comment>
<dbReference type="GO" id="GO:0032259">
    <property type="term" value="P:methylation"/>
    <property type="evidence" value="ECO:0007669"/>
    <property type="project" value="UniProtKB-KW"/>
</dbReference>
<evidence type="ECO:0000256" key="2">
    <source>
        <dbReference type="ARBA" id="ARBA00022679"/>
    </source>
</evidence>
<evidence type="ECO:0000256" key="4">
    <source>
        <dbReference type="ARBA" id="ARBA00022691"/>
    </source>
</evidence>
<dbReference type="InterPro" id="IPR029063">
    <property type="entry name" value="SAM-dependent_MTases_sf"/>
</dbReference>
<dbReference type="UniPathway" id="UPA00232"/>
<dbReference type="RefSeq" id="WP_123689383.1">
    <property type="nucleotide sequence ID" value="NZ_AP019700.1"/>
</dbReference>
<feature type="binding site" evidence="5">
    <location>
        <position position="87"/>
    </location>
    <ligand>
        <name>S-adenosyl-L-methionine</name>
        <dbReference type="ChEBI" id="CHEBI:59789"/>
    </ligand>
</feature>
<protein>
    <recommendedName>
        <fullName evidence="5">Ubiquinone biosynthesis O-methyltransferase</fullName>
    </recommendedName>
    <alternativeName>
        <fullName evidence="5">2-polyprenyl-6-hydroxyphenol methylase</fullName>
        <ecNumber evidence="5">2.1.1.222</ecNumber>
    </alternativeName>
    <alternativeName>
        <fullName evidence="5">3-demethylubiquinone 3-O-methyltransferase</fullName>
        <ecNumber evidence="5">2.1.1.64</ecNumber>
    </alternativeName>
</protein>
<sequence>MATAQETNDAARSGRAPAVAVSTVDPAEIGRFAAMAEEWWDPNGKFRPLHRFNPVRLAWLRDRIAGQFGRDPTANRPLAGLSLLDIGCGGGLLAEPMARLGASVTGIDATPRNVEVARVHAEEMGLDIDYRFTTAEELAAQGRRFDVVLNMEVVEHVADRDAFLDAASQLLAPGGLMAVATLNRTPKSWLLAIVGAEYVLRWLPRGTHEWRKFVRPSELVARLRHNGLEIQAMTGVAFDPLRDRWSLAAHDLDVNYMLAATKAPGTAPA</sequence>
<dbReference type="GO" id="GO:0010420">
    <property type="term" value="F:polyprenyldihydroxybenzoate methyltransferase activity"/>
    <property type="evidence" value="ECO:0007669"/>
    <property type="project" value="InterPro"/>
</dbReference>
<dbReference type="PANTHER" id="PTHR43464:SF19">
    <property type="entry name" value="UBIQUINONE BIOSYNTHESIS O-METHYLTRANSFERASE, MITOCHONDRIAL"/>
    <property type="match status" value="1"/>
</dbReference>
<evidence type="ECO:0000256" key="5">
    <source>
        <dbReference type="HAMAP-Rule" id="MF_00472"/>
    </source>
</evidence>
<gene>
    <name evidence="5" type="primary">ubiG</name>
    <name evidence="6" type="ORF">EDC65_1859</name>
</gene>
<dbReference type="NCBIfam" id="TIGR01983">
    <property type="entry name" value="UbiG"/>
    <property type="match status" value="1"/>
</dbReference>
<dbReference type="GO" id="GO:0061542">
    <property type="term" value="F:3-demethylubiquinol 3-O-methyltransferase activity"/>
    <property type="evidence" value="ECO:0007669"/>
    <property type="project" value="UniProtKB-UniRule"/>
</dbReference>
<accession>A0A3N1LXY4</accession>
<keyword evidence="2 5" id="KW-0808">Transferase</keyword>
<comment type="catalytic activity">
    <reaction evidence="5">
        <text>a 3-(all-trans-polyprenyl)benzene-1,2-diol + S-adenosyl-L-methionine = a 2-methoxy-6-(all-trans-polyprenyl)phenol + S-adenosyl-L-homocysteine + H(+)</text>
        <dbReference type="Rhea" id="RHEA:31411"/>
        <dbReference type="Rhea" id="RHEA-COMP:9550"/>
        <dbReference type="Rhea" id="RHEA-COMP:9551"/>
        <dbReference type="ChEBI" id="CHEBI:15378"/>
        <dbReference type="ChEBI" id="CHEBI:57856"/>
        <dbReference type="ChEBI" id="CHEBI:59789"/>
        <dbReference type="ChEBI" id="CHEBI:62729"/>
        <dbReference type="ChEBI" id="CHEBI:62731"/>
        <dbReference type="EC" id="2.1.1.222"/>
    </reaction>
</comment>
<dbReference type="Pfam" id="PF13489">
    <property type="entry name" value="Methyltransf_23"/>
    <property type="match status" value="1"/>
</dbReference>
<comment type="function">
    <text evidence="5">O-methyltransferase that catalyzes the 2 O-methylation steps in the ubiquinone biosynthetic pathway.</text>
</comment>
<dbReference type="InterPro" id="IPR010233">
    <property type="entry name" value="UbiG_MeTrfase"/>
</dbReference>
<keyword evidence="6" id="KW-0830">Ubiquinone</keyword>
<dbReference type="OrthoDB" id="9801538at2"/>
<dbReference type="GO" id="GO:0102208">
    <property type="term" value="F:2-polyprenyl-6-hydroxyphenol methylase activity"/>
    <property type="evidence" value="ECO:0007669"/>
    <property type="project" value="UniProtKB-EC"/>
</dbReference>
<keyword evidence="7" id="KW-1185">Reference proteome</keyword>
<dbReference type="Gene3D" id="3.40.50.150">
    <property type="entry name" value="Vaccinia Virus protein VP39"/>
    <property type="match status" value="1"/>
</dbReference>
<dbReference type="AlphaFoldDB" id="A0A3N1LXY4"/>
<comment type="catalytic activity">
    <reaction evidence="5">
        <text>a 3-demethylubiquinol + S-adenosyl-L-methionine = a ubiquinol + S-adenosyl-L-homocysteine + H(+)</text>
        <dbReference type="Rhea" id="RHEA:44380"/>
        <dbReference type="Rhea" id="RHEA-COMP:9566"/>
        <dbReference type="Rhea" id="RHEA-COMP:10914"/>
        <dbReference type="ChEBI" id="CHEBI:15378"/>
        <dbReference type="ChEBI" id="CHEBI:17976"/>
        <dbReference type="ChEBI" id="CHEBI:57856"/>
        <dbReference type="ChEBI" id="CHEBI:59789"/>
        <dbReference type="ChEBI" id="CHEBI:84422"/>
        <dbReference type="EC" id="2.1.1.64"/>
    </reaction>
</comment>
<feature type="binding site" evidence="5">
    <location>
        <position position="151"/>
    </location>
    <ligand>
        <name>S-adenosyl-L-methionine</name>
        <dbReference type="ChEBI" id="CHEBI:59789"/>
    </ligand>
</feature>
<name>A0A3N1LXY4_9PROT</name>
<comment type="caution">
    <text evidence="6">The sequence shown here is derived from an EMBL/GenBank/DDBJ whole genome shotgun (WGS) entry which is preliminary data.</text>
</comment>
<dbReference type="EC" id="2.1.1.222" evidence="5"/>
<dbReference type="HAMAP" id="MF_00472">
    <property type="entry name" value="UbiG"/>
    <property type="match status" value="1"/>
</dbReference>
<dbReference type="Proteomes" id="UP000278222">
    <property type="component" value="Unassembled WGS sequence"/>
</dbReference>
<reference evidence="6 7" key="1">
    <citation type="submission" date="2018-11" db="EMBL/GenBank/DDBJ databases">
        <title>Genomic Encyclopedia of Type Strains, Phase IV (KMG-IV): sequencing the most valuable type-strain genomes for metagenomic binning, comparative biology and taxonomic classification.</title>
        <authorList>
            <person name="Goeker M."/>
        </authorList>
    </citation>
    <scope>NUCLEOTIDE SEQUENCE [LARGE SCALE GENOMIC DNA]</scope>
    <source>
        <strain evidence="6 7">DSM 5900</strain>
    </source>
</reference>
<evidence type="ECO:0000256" key="1">
    <source>
        <dbReference type="ARBA" id="ARBA00022603"/>
    </source>
</evidence>
<comment type="similarity">
    <text evidence="5">Belongs to the methyltransferase superfamily. UbiG/COQ3 family.</text>
</comment>
<keyword evidence="1 5" id="KW-0489">Methyltransferase</keyword>
<dbReference type="PANTHER" id="PTHR43464">
    <property type="entry name" value="METHYLTRANSFERASE"/>
    <property type="match status" value="1"/>
</dbReference>
<dbReference type="EMBL" id="RJKX01000013">
    <property type="protein sequence ID" value="ROQ00064.1"/>
    <property type="molecule type" value="Genomic_DNA"/>
</dbReference>
<evidence type="ECO:0000313" key="7">
    <source>
        <dbReference type="Proteomes" id="UP000278222"/>
    </source>
</evidence>
<feature type="binding site" evidence="5">
    <location>
        <position position="56"/>
    </location>
    <ligand>
        <name>S-adenosyl-L-methionine</name>
        <dbReference type="ChEBI" id="CHEBI:59789"/>
    </ligand>
</feature>
<organism evidence="6 7">
    <name type="scientific">Stella humosa</name>
    <dbReference type="NCBI Taxonomy" id="94"/>
    <lineage>
        <taxon>Bacteria</taxon>
        <taxon>Pseudomonadati</taxon>
        <taxon>Pseudomonadota</taxon>
        <taxon>Alphaproteobacteria</taxon>
        <taxon>Rhodospirillales</taxon>
        <taxon>Stellaceae</taxon>
        <taxon>Stella</taxon>
    </lineage>
</organism>
<keyword evidence="3 5" id="KW-0831">Ubiquinone biosynthesis</keyword>
<dbReference type="SUPFAM" id="SSF53335">
    <property type="entry name" value="S-adenosyl-L-methionine-dependent methyltransferases"/>
    <property type="match status" value="1"/>
</dbReference>
<feature type="binding site" evidence="5">
    <location>
        <position position="108"/>
    </location>
    <ligand>
        <name>S-adenosyl-L-methionine</name>
        <dbReference type="ChEBI" id="CHEBI:59789"/>
    </ligand>
</feature>
<dbReference type="EC" id="2.1.1.64" evidence="5"/>
<evidence type="ECO:0000256" key="3">
    <source>
        <dbReference type="ARBA" id="ARBA00022688"/>
    </source>
</evidence>